<evidence type="ECO:0000256" key="2">
    <source>
        <dbReference type="SAM" id="Phobius"/>
    </source>
</evidence>
<keyword evidence="2" id="KW-0812">Transmembrane</keyword>
<name>A0A1A9GPX5_9ACTN</name>
<gene>
    <name evidence="3" type="ORF">I601_3124</name>
</gene>
<dbReference type="Proteomes" id="UP000077868">
    <property type="component" value="Chromosome"/>
</dbReference>
<feature type="region of interest" description="Disordered" evidence="1">
    <location>
        <begin position="42"/>
        <end position="68"/>
    </location>
</feature>
<proteinExistence type="predicted"/>
<dbReference type="OrthoDB" id="3239891at2"/>
<organism evidence="3 4">
    <name type="scientific">Nocardioides dokdonensis FR1436</name>
    <dbReference type="NCBI Taxonomy" id="1300347"/>
    <lineage>
        <taxon>Bacteria</taxon>
        <taxon>Bacillati</taxon>
        <taxon>Actinomycetota</taxon>
        <taxon>Actinomycetes</taxon>
        <taxon>Propionibacteriales</taxon>
        <taxon>Nocardioidaceae</taxon>
        <taxon>Nocardioides</taxon>
    </lineage>
</organism>
<accession>A0A1A9GPX5</accession>
<evidence type="ECO:0000313" key="3">
    <source>
        <dbReference type="EMBL" id="ANH39531.1"/>
    </source>
</evidence>
<evidence type="ECO:0000313" key="4">
    <source>
        <dbReference type="Proteomes" id="UP000077868"/>
    </source>
</evidence>
<dbReference type="PATRIC" id="fig|1300347.3.peg.3118"/>
<dbReference type="EMBL" id="CP015079">
    <property type="protein sequence ID" value="ANH39531.1"/>
    <property type="molecule type" value="Genomic_DNA"/>
</dbReference>
<sequence length="220" mass="23813">MRIQLPDTTGTRWRQLLIVAAGVLVLLVAVVSYAVFANRDPSSAAGTTAKPPSSEPIATPTSPPSLDAAKPEAFARQVATALFAWDTRTTSTPKSVTEQLVSVADPTGESSAGLVADIANYLPTDQIWIELRKYETRQWIEVVSATVPDLWATAEAQAGDELLPGTTAFTIRGTRHREGVWEGEDVASQHEVAFTVFIVCAPTYPKCHLLRLSRLDDPLE</sequence>
<evidence type="ECO:0000256" key="1">
    <source>
        <dbReference type="SAM" id="MobiDB-lite"/>
    </source>
</evidence>
<dbReference type="STRING" id="1300347.I601_3124"/>
<keyword evidence="2" id="KW-1133">Transmembrane helix</keyword>
<dbReference type="KEGG" id="ndk:I601_3124"/>
<feature type="transmembrane region" description="Helical" evidence="2">
    <location>
        <begin position="16"/>
        <end position="36"/>
    </location>
</feature>
<keyword evidence="4" id="KW-1185">Reference proteome</keyword>
<protein>
    <submittedName>
        <fullName evidence="3">Uncharacterized protein</fullName>
    </submittedName>
</protein>
<keyword evidence="2" id="KW-0472">Membrane</keyword>
<reference evidence="3 4" key="1">
    <citation type="submission" date="2016-03" db="EMBL/GenBank/DDBJ databases">
        <title>Complete genome sequence of a soil Actinobacterium, Nocardioides dokdonensis FR1436.</title>
        <authorList>
            <person name="Kwon S.-K."/>
            <person name="Kim K."/>
            <person name="Kim J.F."/>
        </authorList>
    </citation>
    <scope>NUCLEOTIDE SEQUENCE [LARGE SCALE GENOMIC DNA]</scope>
    <source>
        <strain evidence="3 4">FR1436</strain>
    </source>
</reference>
<dbReference type="AlphaFoldDB" id="A0A1A9GPX5"/>